<dbReference type="RefSeq" id="WP_021756266.1">
    <property type="nucleotide sequence ID" value="NZ_JACHVP010000008.1"/>
</dbReference>
<feature type="transmembrane region" description="Helical" evidence="1">
    <location>
        <begin position="46"/>
        <end position="67"/>
    </location>
</feature>
<keyword evidence="3" id="KW-1185">Reference proteome</keyword>
<keyword evidence="1" id="KW-1133">Transmembrane helix</keyword>
<evidence type="ECO:0000313" key="2">
    <source>
        <dbReference type="EMBL" id="MBB2969461.1"/>
    </source>
</evidence>
<name>A0A7W4V038_LEIAQ</name>
<organism evidence="2 3">
    <name type="scientific">Leifsonia aquatica</name>
    <name type="common">Corynebacterium aquaticum</name>
    <dbReference type="NCBI Taxonomy" id="144185"/>
    <lineage>
        <taxon>Bacteria</taxon>
        <taxon>Bacillati</taxon>
        <taxon>Actinomycetota</taxon>
        <taxon>Actinomycetes</taxon>
        <taxon>Micrococcales</taxon>
        <taxon>Microbacteriaceae</taxon>
        <taxon>Leifsonia</taxon>
    </lineage>
</organism>
<proteinExistence type="predicted"/>
<protein>
    <recommendedName>
        <fullName evidence="4">Conjugal transfer protein TrbC</fullName>
    </recommendedName>
</protein>
<evidence type="ECO:0000256" key="1">
    <source>
        <dbReference type="SAM" id="Phobius"/>
    </source>
</evidence>
<keyword evidence="1" id="KW-0472">Membrane</keyword>
<keyword evidence="1" id="KW-0812">Transmembrane</keyword>
<reference evidence="2 3" key="1">
    <citation type="submission" date="2020-08" db="EMBL/GenBank/DDBJ databases">
        <title>Sequencing the genomes of 1000 actinobacteria strains.</title>
        <authorList>
            <person name="Klenk H.-P."/>
        </authorList>
    </citation>
    <scope>NUCLEOTIDE SEQUENCE [LARGE SCALE GENOMIC DNA]</scope>
    <source>
        <strain evidence="2 3">DSM 20146</strain>
    </source>
</reference>
<comment type="caution">
    <text evidence="2">The sequence shown here is derived from an EMBL/GenBank/DDBJ whole genome shotgun (WGS) entry which is preliminary data.</text>
</comment>
<accession>A0A7W4V038</accession>
<sequence length="102" mass="10391">MSTLHTILTAANDFLAHVPAVDIPNPNPQQPPGTGGITTIMAWLKWIGYAVVGGSIIVGGILIAVSFRRGEGHDALPKILWPMAGAIVIGAGAAWIGTIAGG</sequence>
<evidence type="ECO:0000313" key="3">
    <source>
        <dbReference type="Proteomes" id="UP000538196"/>
    </source>
</evidence>
<evidence type="ECO:0008006" key="4">
    <source>
        <dbReference type="Google" id="ProtNLM"/>
    </source>
</evidence>
<dbReference type="EMBL" id="JACHVP010000008">
    <property type="protein sequence ID" value="MBB2969461.1"/>
    <property type="molecule type" value="Genomic_DNA"/>
</dbReference>
<feature type="transmembrane region" description="Helical" evidence="1">
    <location>
        <begin position="79"/>
        <end position="100"/>
    </location>
</feature>
<dbReference type="Proteomes" id="UP000538196">
    <property type="component" value="Unassembled WGS sequence"/>
</dbReference>
<dbReference type="AlphaFoldDB" id="A0A7W4V038"/>
<gene>
    <name evidence="2" type="ORF">FHX33_004246</name>
</gene>